<dbReference type="EMBL" id="CM000776">
    <property type="protein sequence ID" value="EES89334.1"/>
    <property type="molecule type" value="Genomic_DNA"/>
</dbReference>
<evidence type="ECO:0000256" key="15">
    <source>
        <dbReference type="HAMAP-Rule" id="MF_00283"/>
    </source>
</evidence>
<name>C5ZZ76_9HELI</name>
<keyword evidence="10 15" id="KW-0460">Magnesium</keyword>
<keyword evidence="12 15" id="KW-0648">Protein biosynthesis</keyword>
<dbReference type="STRING" id="537970.HCAN_0617"/>
<comment type="similarity">
    <text evidence="2 15">Belongs to the phenylalanyl-tRNA synthetase beta subunit family. Type 1 subfamily.</text>
</comment>
<feature type="binding site" evidence="15">
    <location>
        <position position="468"/>
    </location>
    <ligand>
        <name>Mg(2+)</name>
        <dbReference type="ChEBI" id="CHEBI:18420"/>
        <note>shared with alpha subunit</note>
    </ligand>
</feature>
<gene>
    <name evidence="15 20" type="primary">pheT</name>
    <name evidence="20" type="ORF">HCAN_0617</name>
</gene>
<evidence type="ECO:0000256" key="11">
    <source>
        <dbReference type="ARBA" id="ARBA00022884"/>
    </source>
</evidence>
<evidence type="ECO:0000313" key="20">
    <source>
        <dbReference type="EMBL" id="EES89334.1"/>
    </source>
</evidence>
<keyword evidence="11 16" id="KW-0694">RNA-binding</keyword>
<dbReference type="PROSITE" id="PS50886">
    <property type="entry name" value="TRBD"/>
    <property type="match status" value="1"/>
</dbReference>
<dbReference type="Gene3D" id="3.30.930.10">
    <property type="entry name" value="Bira Bifunctional Protein, Domain 2"/>
    <property type="match status" value="1"/>
</dbReference>
<dbReference type="GO" id="GO:0005524">
    <property type="term" value="F:ATP binding"/>
    <property type="evidence" value="ECO:0007669"/>
    <property type="project" value="UniProtKB-UniRule"/>
</dbReference>
<evidence type="ECO:0000256" key="9">
    <source>
        <dbReference type="ARBA" id="ARBA00022840"/>
    </source>
</evidence>
<keyword evidence="8 15" id="KW-0547">Nucleotide-binding</keyword>
<keyword evidence="21" id="KW-1185">Reference proteome</keyword>
<dbReference type="InterPro" id="IPR004532">
    <property type="entry name" value="Phe-tRNA-ligase_IIc_bsu_bact"/>
</dbReference>
<keyword evidence="7 15" id="KW-0479">Metal-binding</keyword>
<evidence type="ECO:0000256" key="3">
    <source>
        <dbReference type="ARBA" id="ARBA00011209"/>
    </source>
</evidence>
<dbReference type="eggNOG" id="COG0073">
    <property type="taxonomic scope" value="Bacteria"/>
</dbReference>
<dbReference type="InterPro" id="IPR036690">
    <property type="entry name" value="Fdx_antiC-bd_sf"/>
</dbReference>
<dbReference type="Pfam" id="PF17759">
    <property type="entry name" value="tRNA_synthFbeta"/>
    <property type="match status" value="1"/>
</dbReference>
<evidence type="ECO:0000256" key="14">
    <source>
        <dbReference type="ARBA" id="ARBA00049255"/>
    </source>
</evidence>
<evidence type="ECO:0000256" key="2">
    <source>
        <dbReference type="ARBA" id="ARBA00008653"/>
    </source>
</evidence>
<dbReference type="Pfam" id="PF01588">
    <property type="entry name" value="tRNA_bind"/>
    <property type="match status" value="1"/>
</dbReference>
<evidence type="ECO:0000313" key="21">
    <source>
        <dbReference type="Proteomes" id="UP000007032"/>
    </source>
</evidence>
<keyword evidence="6 15" id="KW-0436">Ligase</keyword>
<dbReference type="eggNOG" id="COG0072">
    <property type="taxonomic scope" value="Bacteria"/>
</dbReference>
<organism evidence="20 21">
    <name type="scientific">Helicobacter canadensis MIT 98-5491</name>
    <dbReference type="NCBI Taxonomy" id="537970"/>
    <lineage>
        <taxon>Bacteria</taxon>
        <taxon>Pseudomonadati</taxon>
        <taxon>Campylobacterota</taxon>
        <taxon>Epsilonproteobacteria</taxon>
        <taxon>Campylobacterales</taxon>
        <taxon>Helicobacteraceae</taxon>
        <taxon>Helicobacter</taxon>
    </lineage>
</organism>
<dbReference type="GO" id="GO:0004826">
    <property type="term" value="F:phenylalanine-tRNA ligase activity"/>
    <property type="evidence" value="ECO:0007669"/>
    <property type="project" value="UniProtKB-UniRule"/>
</dbReference>
<evidence type="ECO:0000256" key="12">
    <source>
        <dbReference type="ARBA" id="ARBA00022917"/>
    </source>
</evidence>
<dbReference type="PROSITE" id="PS51483">
    <property type="entry name" value="B5"/>
    <property type="match status" value="1"/>
</dbReference>
<comment type="catalytic activity">
    <reaction evidence="14 15">
        <text>tRNA(Phe) + L-phenylalanine + ATP = L-phenylalanyl-tRNA(Phe) + AMP + diphosphate + H(+)</text>
        <dbReference type="Rhea" id="RHEA:19413"/>
        <dbReference type="Rhea" id="RHEA-COMP:9668"/>
        <dbReference type="Rhea" id="RHEA-COMP:9699"/>
        <dbReference type="ChEBI" id="CHEBI:15378"/>
        <dbReference type="ChEBI" id="CHEBI:30616"/>
        <dbReference type="ChEBI" id="CHEBI:33019"/>
        <dbReference type="ChEBI" id="CHEBI:58095"/>
        <dbReference type="ChEBI" id="CHEBI:78442"/>
        <dbReference type="ChEBI" id="CHEBI:78531"/>
        <dbReference type="ChEBI" id="CHEBI:456215"/>
        <dbReference type="EC" id="6.1.1.20"/>
    </reaction>
</comment>
<keyword evidence="5 16" id="KW-0820">tRNA-binding</keyword>
<dbReference type="InterPro" id="IPR041616">
    <property type="entry name" value="PheRS_beta_core"/>
</dbReference>
<dbReference type="InterPro" id="IPR012340">
    <property type="entry name" value="NA-bd_OB-fold"/>
</dbReference>
<dbReference type="GO" id="GO:0006432">
    <property type="term" value="P:phenylalanyl-tRNA aminoacylation"/>
    <property type="evidence" value="ECO:0007669"/>
    <property type="project" value="UniProtKB-UniRule"/>
</dbReference>
<comment type="subunit">
    <text evidence="3 15">Tetramer of two alpha and two beta subunits.</text>
</comment>
<dbReference type="EC" id="6.1.1.20" evidence="15"/>
<feature type="binding site" evidence="15">
    <location>
        <position position="465"/>
    </location>
    <ligand>
        <name>Mg(2+)</name>
        <dbReference type="ChEBI" id="CHEBI:18420"/>
        <note>shared with alpha subunit</note>
    </ligand>
</feature>
<dbReference type="RefSeq" id="WP_006655311.1">
    <property type="nucleotide sequence ID" value="NZ_CM000776.2"/>
</dbReference>
<dbReference type="SUPFAM" id="SSF46955">
    <property type="entry name" value="Putative DNA-binding domain"/>
    <property type="match status" value="1"/>
</dbReference>
<dbReference type="CDD" id="cd02796">
    <property type="entry name" value="tRNA_bind_bactPheRS"/>
    <property type="match status" value="1"/>
</dbReference>
<evidence type="ECO:0000256" key="4">
    <source>
        <dbReference type="ARBA" id="ARBA00022490"/>
    </source>
</evidence>
<dbReference type="InterPro" id="IPR009061">
    <property type="entry name" value="DNA-bd_dom_put_sf"/>
</dbReference>
<dbReference type="InterPro" id="IPR005121">
    <property type="entry name" value="Fdx_antiC-bd"/>
</dbReference>
<dbReference type="Proteomes" id="UP000007032">
    <property type="component" value="Chromosome"/>
</dbReference>
<evidence type="ECO:0000256" key="5">
    <source>
        <dbReference type="ARBA" id="ARBA00022555"/>
    </source>
</evidence>
<dbReference type="OrthoDB" id="9805455at2"/>
<dbReference type="PROSITE" id="PS51447">
    <property type="entry name" value="FDX_ACB"/>
    <property type="match status" value="1"/>
</dbReference>
<accession>C5ZZ76</accession>
<dbReference type="GO" id="GO:0000049">
    <property type="term" value="F:tRNA binding"/>
    <property type="evidence" value="ECO:0007669"/>
    <property type="project" value="UniProtKB-UniRule"/>
</dbReference>
<evidence type="ECO:0000259" key="17">
    <source>
        <dbReference type="PROSITE" id="PS50886"/>
    </source>
</evidence>
<dbReference type="Pfam" id="PF03484">
    <property type="entry name" value="B5"/>
    <property type="match status" value="1"/>
</dbReference>
<keyword evidence="13 15" id="KW-0030">Aminoacyl-tRNA synthetase</keyword>
<proteinExistence type="inferred from homology"/>
<dbReference type="NCBIfam" id="NF045760">
    <property type="entry name" value="YtpR"/>
    <property type="match status" value="1"/>
</dbReference>
<evidence type="ECO:0000256" key="13">
    <source>
        <dbReference type="ARBA" id="ARBA00023146"/>
    </source>
</evidence>
<feature type="domain" description="TRNA-binding" evidence="17">
    <location>
        <begin position="39"/>
        <end position="154"/>
    </location>
</feature>
<dbReference type="AlphaFoldDB" id="C5ZZ76"/>
<dbReference type="NCBIfam" id="TIGR00472">
    <property type="entry name" value="pheT_bact"/>
    <property type="match status" value="1"/>
</dbReference>
<feature type="domain" description="FDX-ACB" evidence="18">
    <location>
        <begin position="699"/>
        <end position="791"/>
    </location>
</feature>
<dbReference type="Gene3D" id="3.30.70.380">
    <property type="entry name" value="Ferrodoxin-fold anticodon-binding domain"/>
    <property type="match status" value="1"/>
</dbReference>
<feature type="binding site" evidence="15">
    <location>
        <position position="469"/>
    </location>
    <ligand>
        <name>Mg(2+)</name>
        <dbReference type="ChEBI" id="CHEBI:18420"/>
        <note>shared with alpha subunit</note>
    </ligand>
</feature>
<dbReference type="InterPro" id="IPR002547">
    <property type="entry name" value="tRNA-bd_dom"/>
</dbReference>
<dbReference type="PANTHER" id="PTHR10947">
    <property type="entry name" value="PHENYLALANYL-TRNA SYNTHETASE BETA CHAIN AND LEUCINE-RICH REPEAT-CONTAINING PROTEIN 47"/>
    <property type="match status" value="1"/>
</dbReference>
<dbReference type="SMART" id="SM00896">
    <property type="entry name" value="FDX-ACB"/>
    <property type="match status" value="1"/>
</dbReference>
<keyword evidence="9 15" id="KW-0067">ATP-binding</keyword>
<sequence>MKFTRSILGNFLPLENISSEVMYKTLNKIGLEVESLQNICAPKKVVVGKILECQKHPDATKLNICQVAVSGSEGNYETRQIVCGAPNARAGIFVAVALEGAVLPQITIKKAVLRGVESCGMLCSTTELGFPAINDGIVELDASIGVLEIGKELLEYSHFNDEVYEISVTPNRGDCMSLLGIARDLSVALNLERKPLESLKSTENAPGIGRVLQITAEKGHESSLLYRAIETEPITIPLCVSLFLAYNDSLANHWLLNALNFSTLVSGVILNAYPQTFCQLGKASGENKVILNLQNDELGFESIYHNGKKLSVIGIHSCLSEESLKDFKEGREFVILEASYIPPKIIAQKVLETKSKSKVDPKVFQRTARGSNPNLQMGFDVLGKLLCCEDVVLYSDSQELIIAQNNDSITIDISLIAKIIGITLERTKVVQILQALEFQIEIPMDENLLVVTPPPFRHDISSYQDVAEEVIRFIGIDEIPSQPLVFIQSNQNNAESNLYCFKRKLAKKAIGANFNESVHFVFQDKQKLQQYGFEVLKDELELLNPITNELNTLRTTLLLGLLEAAQLNKNNGFNGISLMEVGEVYDSNRNQSTKIAFLQSGLAMEERYPNAKGMKGNYFAFANRISRVIGEFLLQETKSKIALFHPGQCAKIIYNHQEIGILSALHPQIAEEFGLEDTYLCEVDLEKLSSKNPQVKMYSKFQKITRDLSVVVDKSIPYYCLKETISHLNIPIIVSFYPLDIYRDDNLKESISLTIRFELQSHHKTLEEKDIASAMEQVLEALVQNHKVILR</sequence>
<dbReference type="HAMAP" id="MF_00283">
    <property type="entry name" value="Phe_tRNA_synth_beta1"/>
    <property type="match status" value="1"/>
</dbReference>
<feature type="binding site" evidence="15">
    <location>
        <position position="459"/>
    </location>
    <ligand>
        <name>Mg(2+)</name>
        <dbReference type="ChEBI" id="CHEBI:18420"/>
        <note>shared with alpha subunit</note>
    </ligand>
</feature>
<dbReference type="SUPFAM" id="SSF55681">
    <property type="entry name" value="Class II aaRS and biotin synthetases"/>
    <property type="match status" value="1"/>
</dbReference>
<dbReference type="InterPro" id="IPR045060">
    <property type="entry name" value="Phe-tRNA-ligase_IIc_bsu"/>
</dbReference>
<reference evidence="20 21" key="1">
    <citation type="journal article" date="2009" name="J. Bacteriol.">
        <title>Genome sequence of the emerging pathogen Helicobacter canadensis.</title>
        <authorList>
            <person name="Loman N.J."/>
            <person name="Snyder L.A."/>
            <person name="Linton J.D."/>
            <person name="Langdon R."/>
            <person name="Lawson A.J."/>
            <person name="Weinstock G.M."/>
            <person name="Wren B.W."/>
            <person name="Pallen M.J."/>
        </authorList>
    </citation>
    <scope>NUCLEOTIDE SEQUENCE [LARGE SCALE GENOMIC DNA]</scope>
    <source>
        <strain evidence="20 21">MIT 98-5491</strain>
    </source>
</reference>
<comment type="subcellular location">
    <subcellularLocation>
        <location evidence="1 15">Cytoplasm</location>
    </subcellularLocation>
</comment>
<dbReference type="InterPro" id="IPR005147">
    <property type="entry name" value="tRNA_synthase_B5-dom"/>
</dbReference>
<evidence type="ECO:0000256" key="6">
    <source>
        <dbReference type="ARBA" id="ARBA00022598"/>
    </source>
</evidence>
<keyword evidence="4 15" id="KW-0963">Cytoplasm</keyword>
<dbReference type="GO" id="GO:0009328">
    <property type="term" value="C:phenylalanine-tRNA ligase complex"/>
    <property type="evidence" value="ECO:0007669"/>
    <property type="project" value="TreeGrafter"/>
</dbReference>
<dbReference type="SUPFAM" id="SSF54991">
    <property type="entry name" value="Anticodon-binding domain of PheRS"/>
    <property type="match status" value="1"/>
</dbReference>
<dbReference type="SMART" id="SM00874">
    <property type="entry name" value="B5"/>
    <property type="match status" value="1"/>
</dbReference>
<dbReference type="InterPro" id="IPR033714">
    <property type="entry name" value="tRNA_bind_bactPheRS"/>
</dbReference>
<comment type="cofactor">
    <cofactor evidence="15">
        <name>Mg(2+)</name>
        <dbReference type="ChEBI" id="CHEBI:18420"/>
    </cofactor>
    <text evidence="15">Binds 2 magnesium ions per tetramer.</text>
</comment>
<dbReference type="InterPro" id="IPR045864">
    <property type="entry name" value="aa-tRNA-synth_II/BPL/LPL"/>
</dbReference>
<evidence type="ECO:0000259" key="18">
    <source>
        <dbReference type="PROSITE" id="PS51447"/>
    </source>
</evidence>
<evidence type="ECO:0000256" key="7">
    <source>
        <dbReference type="ARBA" id="ARBA00022723"/>
    </source>
</evidence>
<dbReference type="GO" id="GO:0000287">
    <property type="term" value="F:magnesium ion binding"/>
    <property type="evidence" value="ECO:0007669"/>
    <property type="project" value="UniProtKB-UniRule"/>
</dbReference>
<evidence type="ECO:0000256" key="8">
    <source>
        <dbReference type="ARBA" id="ARBA00022741"/>
    </source>
</evidence>
<evidence type="ECO:0000259" key="19">
    <source>
        <dbReference type="PROSITE" id="PS51483"/>
    </source>
</evidence>
<dbReference type="HOGENOM" id="CLU_016891_2_1_7"/>
<dbReference type="Gene3D" id="3.30.56.10">
    <property type="match status" value="2"/>
</dbReference>
<dbReference type="Pfam" id="PF03147">
    <property type="entry name" value="FDX-ACB"/>
    <property type="match status" value="1"/>
</dbReference>
<evidence type="ECO:0000256" key="16">
    <source>
        <dbReference type="PROSITE-ProRule" id="PRU00209"/>
    </source>
</evidence>
<protein>
    <recommendedName>
        <fullName evidence="15">Phenylalanine--tRNA ligase beta subunit</fullName>
        <ecNumber evidence="15">6.1.1.20</ecNumber>
    </recommendedName>
    <alternativeName>
        <fullName evidence="15">Phenylalanyl-tRNA synthetase beta subunit</fullName>
        <shortName evidence="15">PheRS</shortName>
    </alternativeName>
</protein>
<dbReference type="PANTHER" id="PTHR10947:SF0">
    <property type="entry name" value="PHENYLALANINE--TRNA LIGASE BETA SUBUNIT"/>
    <property type="match status" value="1"/>
</dbReference>
<feature type="domain" description="B5" evidence="19">
    <location>
        <begin position="404"/>
        <end position="481"/>
    </location>
</feature>
<evidence type="ECO:0000256" key="10">
    <source>
        <dbReference type="ARBA" id="ARBA00022842"/>
    </source>
</evidence>
<evidence type="ECO:0000256" key="1">
    <source>
        <dbReference type="ARBA" id="ARBA00004496"/>
    </source>
</evidence>
<dbReference type="Gene3D" id="2.40.50.140">
    <property type="entry name" value="Nucleic acid-binding proteins"/>
    <property type="match status" value="1"/>
</dbReference>
<dbReference type="SUPFAM" id="SSF50249">
    <property type="entry name" value="Nucleic acid-binding proteins"/>
    <property type="match status" value="1"/>
</dbReference>